<feature type="domain" description="Aspartate/glutamate/uridylate kinase" evidence="10">
    <location>
        <begin position="4"/>
        <end position="294"/>
    </location>
</feature>
<dbReference type="InterPro" id="IPR036393">
    <property type="entry name" value="AceGlu_kinase-like_sf"/>
</dbReference>
<dbReference type="RefSeq" id="WP_122014434.1">
    <property type="nucleotide sequence ID" value="NZ_CP033169.1"/>
</dbReference>
<dbReference type="NCBIfam" id="NF009007">
    <property type="entry name" value="PRK12352.1"/>
    <property type="match status" value="1"/>
</dbReference>
<dbReference type="UniPathway" id="UPA00996">
    <property type="reaction ID" value="UER00366"/>
</dbReference>
<evidence type="ECO:0000256" key="9">
    <source>
        <dbReference type="PIRNR" id="PIRNR000723"/>
    </source>
</evidence>
<dbReference type="Pfam" id="PF00696">
    <property type="entry name" value="AA_kinase"/>
    <property type="match status" value="1"/>
</dbReference>
<dbReference type="GO" id="GO:0019546">
    <property type="term" value="P:L-arginine deiminase pathway"/>
    <property type="evidence" value="ECO:0007669"/>
    <property type="project" value="TreeGrafter"/>
</dbReference>
<comment type="similarity">
    <text evidence="2 9">Belongs to the carbamate kinase family.</text>
</comment>
<dbReference type="KEGG" id="bacg:D2962_05775"/>
<evidence type="ECO:0000256" key="7">
    <source>
        <dbReference type="ARBA" id="ARBA00048467"/>
    </source>
</evidence>
<evidence type="ECO:0000256" key="2">
    <source>
        <dbReference type="ARBA" id="ARBA00011066"/>
    </source>
</evidence>
<evidence type="ECO:0000256" key="5">
    <source>
        <dbReference type="ARBA" id="ARBA00022679"/>
    </source>
</evidence>
<sequence>MSRTVVVALGGNAILSHGQKGFWEEQLHNVNKTAQQIISLISKGYHVVVSHGNGPQVGNIYLQNQISKEVVPPLPLYACGAESQGYIGFMLQQSIKNMLAKNGIDKQVVTLVTQVLVDKNDEAFKKPTKPIGPFYNREEAMQIKKTQNIEMIEDGGRGWRRVVPSPKPLEIIEKDVIKNLVSDGVIVIASGGGGIPVIKDEEGNLKGIDAVIDKDLASALLASELDAEILLILTDVEKVCINYNKPDQREIDKISTQHAKQYLLEGHFGTGSMKPKVEAAISFVENSRRKAIIAKLDKLVDAICGNTGTCVC</sequence>
<reference evidence="11 12" key="1">
    <citation type="submission" date="2018-10" db="EMBL/GenBank/DDBJ databases">
        <authorList>
            <person name="Zhang X."/>
        </authorList>
    </citation>
    <scope>NUCLEOTIDE SEQUENCE [LARGE SCALE GENOMIC DNA]</scope>
    <source>
        <strain evidence="11 12">SK-G1</strain>
    </source>
</reference>
<evidence type="ECO:0000256" key="1">
    <source>
        <dbReference type="ARBA" id="ARBA00005118"/>
    </source>
</evidence>
<protein>
    <recommendedName>
        <fullName evidence="3 8">Carbamate kinase</fullName>
    </recommendedName>
</protein>
<evidence type="ECO:0000313" key="12">
    <source>
        <dbReference type="Proteomes" id="UP000280960"/>
    </source>
</evidence>
<dbReference type="Gene3D" id="3.40.1160.10">
    <property type="entry name" value="Acetylglutamate kinase-like"/>
    <property type="match status" value="1"/>
</dbReference>
<proteinExistence type="inferred from homology"/>
<gene>
    <name evidence="11" type="primary">arcC</name>
    <name evidence="11" type="ORF">D2962_05775</name>
</gene>
<comment type="pathway">
    <text evidence="1">Metabolic intermediate metabolism; carbamoyl phosphate degradation; CO(2) and NH(3) from carbamoyl phosphate: step 1/1.</text>
</comment>
<dbReference type="Proteomes" id="UP000280960">
    <property type="component" value="Chromosome"/>
</dbReference>
<dbReference type="AlphaFoldDB" id="A0A3G2R4Y3"/>
<dbReference type="GO" id="GO:0005829">
    <property type="term" value="C:cytosol"/>
    <property type="evidence" value="ECO:0007669"/>
    <property type="project" value="TreeGrafter"/>
</dbReference>
<dbReference type="NCBIfam" id="TIGR00746">
    <property type="entry name" value="arcC"/>
    <property type="match status" value="1"/>
</dbReference>
<keyword evidence="5 9" id="KW-0808">Transferase</keyword>
<evidence type="ECO:0000256" key="4">
    <source>
        <dbReference type="ARBA" id="ARBA00022503"/>
    </source>
</evidence>
<keyword evidence="12" id="KW-1185">Reference proteome</keyword>
<name>A0A3G2R4Y3_9FIRM</name>
<evidence type="ECO:0000256" key="6">
    <source>
        <dbReference type="ARBA" id="ARBA00022777"/>
    </source>
</evidence>
<dbReference type="EMBL" id="CP033169">
    <property type="protein sequence ID" value="AYO30188.1"/>
    <property type="molecule type" value="Genomic_DNA"/>
</dbReference>
<evidence type="ECO:0000256" key="8">
    <source>
        <dbReference type="NCBIfam" id="TIGR00746"/>
    </source>
</evidence>
<keyword evidence="6 9" id="KW-0418">Kinase</keyword>
<keyword evidence="4" id="KW-0056">Arginine metabolism</keyword>
<comment type="catalytic activity">
    <reaction evidence="7">
        <text>hydrogencarbonate + NH4(+) + ATP = carbamoyl phosphate + ADP + H2O + H(+)</text>
        <dbReference type="Rhea" id="RHEA:10152"/>
        <dbReference type="ChEBI" id="CHEBI:15377"/>
        <dbReference type="ChEBI" id="CHEBI:15378"/>
        <dbReference type="ChEBI" id="CHEBI:17544"/>
        <dbReference type="ChEBI" id="CHEBI:28938"/>
        <dbReference type="ChEBI" id="CHEBI:30616"/>
        <dbReference type="ChEBI" id="CHEBI:58228"/>
        <dbReference type="ChEBI" id="CHEBI:456216"/>
        <dbReference type="EC" id="2.7.2.2"/>
    </reaction>
</comment>
<dbReference type="SUPFAM" id="SSF53633">
    <property type="entry name" value="Carbamate kinase-like"/>
    <property type="match status" value="1"/>
</dbReference>
<dbReference type="GO" id="GO:0008804">
    <property type="term" value="F:carbamate kinase activity"/>
    <property type="evidence" value="ECO:0007669"/>
    <property type="project" value="UniProtKB-UniRule"/>
</dbReference>
<evidence type="ECO:0000256" key="3">
    <source>
        <dbReference type="ARBA" id="ARBA00013070"/>
    </source>
</evidence>
<dbReference type="PRINTS" id="PR01469">
    <property type="entry name" value="CARBMTKINASE"/>
</dbReference>
<dbReference type="PANTHER" id="PTHR30409:SF1">
    <property type="entry name" value="CARBAMATE KINASE-RELATED"/>
    <property type="match status" value="1"/>
</dbReference>
<dbReference type="InterPro" id="IPR001048">
    <property type="entry name" value="Asp/Glu/Uridylate_kinase"/>
</dbReference>
<organism evidence="11 12">
    <name type="scientific">Biomaibacter acetigenes</name>
    <dbReference type="NCBI Taxonomy" id="2316383"/>
    <lineage>
        <taxon>Bacteria</taxon>
        <taxon>Bacillati</taxon>
        <taxon>Bacillota</taxon>
        <taxon>Clostridia</taxon>
        <taxon>Thermosediminibacterales</taxon>
        <taxon>Tepidanaerobacteraceae</taxon>
        <taxon>Biomaibacter</taxon>
    </lineage>
</organism>
<accession>A0A3G2R4Y3</accession>
<dbReference type="CDD" id="cd04235">
    <property type="entry name" value="AAK_CK"/>
    <property type="match status" value="1"/>
</dbReference>
<dbReference type="PIRSF" id="PIRSF000723">
    <property type="entry name" value="Carbamate_kin"/>
    <property type="match status" value="1"/>
</dbReference>
<evidence type="ECO:0000313" key="11">
    <source>
        <dbReference type="EMBL" id="AYO30188.1"/>
    </source>
</evidence>
<dbReference type="PANTHER" id="PTHR30409">
    <property type="entry name" value="CARBAMATE KINASE"/>
    <property type="match status" value="1"/>
</dbReference>
<dbReference type="InterPro" id="IPR003964">
    <property type="entry name" value="Carb_kinase"/>
</dbReference>
<evidence type="ECO:0000259" key="10">
    <source>
        <dbReference type="Pfam" id="PF00696"/>
    </source>
</evidence>
<dbReference type="FunFam" id="3.40.1160.10:FF:000007">
    <property type="entry name" value="Carbamate kinase"/>
    <property type="match status" value="1"/>
</dbReference>